<reference evidence="2" key="1">
    <citation type="journal article" date="2023" name="Genome Biol. Evol.">
        <title>First Whole Genome Sequence and Flow Cytometry Genome Size Data for the Lichen-Forming Fungus Ramalina farinacea (Ascomycota).</title>
        <authorList>
            <person name="Llewellyn T."/>
            <person name="Mian S."/>
            <person name="Hill R."/>
            <person name="Leitch I.J."/>
            <person name="Gaya E."/>
        </authorList>
    </citation>
    <scope>NUCLEOTIDE SEQUENCE</scope>
    <source>
        <strain evidence="2">LIQ254RAFAR</strain>
    </source>
</reference>
<evidence type="ECO:0000313" key="2">
    <source>
        <dbReference type="EMBL" id="MDI1493575.1"/>
    </source>
</evidence>
<dbReference type="AlphaFoldDB" id="A0AA43U192"/>
<evidence type="ECO:0000256" key="1">
    <source>
        <dbReference type="SAM" id="MobiDB-lite"/>
    </source>
</evidence>
<accession>A0AA43U192</accession>
<proteinExistence type="predicted"/>
<keyword evidence="3" id="KW-1185">Reference proteome</keyword>
<feature type="region of interest" description="Disordered" evidence="1">
    <location>
        <begin position="149"/>
        <end position="169"/>
    </location>
</feature>
<name>A0AA43U192_9LECA</name>
<protein>
    <submittedName>
        <fullName evidence="2">Uncharacterized protein</fullName>
    </submittedName>
</protein>
<dbReference type="Proteomes" id="UP001161017">
    <property type="component" value="Unassembled WGS sequence"/>
</dbReference>
<evidence type="ECO:0000313" key="3">
    <source>
        <dbReference type="Proteomes" id="UP001161017"/>
    </source>
</evidence>
<gene>
    <name evidence="2" type="ORF">OHK93_005366</name>
</gene>
<dbReference type="EMBL" id="JAPUFD010000029">
    <property type="protein sequence ID" value="MDI1493575.1"/>
    <property type="molecule type" value="Genomic_DNA"/>
</dbReference>
<sequence>MATPTQPSENCVDTSVRLEVSHKSPNTFTSDVAPKAKRDDADPVELYLEACRSRLIYEEAGLKHKQKMLELEVKHEQEIHGIRQKRLKALQRELELHQEAFELQQQLFDSIRQEIEPEKTIYDYGVLNKMARLNASFNPLDGIVQPTEAEQAGEDAPTSKAFGHANDNPSEKHMASRLWSFLSGWRSLGPTLATENASV</sequence>
<comment type="caution">
    <text evidence="2">The sequence shown here is derived from an EMBL/GenBank/DDBJ whole genome shotgun (WGS) entry which is preliminary data.</text>
</comment>
<organism evidence="2 3">
    <name type="scientific">Ramalina farinacea</name>
    <dbReference type="NCBI Taxonomy" id="258253"/>
    <lineage>
        <taxon>Eukaryota</taxon>
        <taxon>Fungi</taxon>
        <taxon>Dikarya</taxon>
        <taxon>Ascomycota</taxon>
        <taxon>Pezizomycotina</taxon>
        <taxon>Lecanoromycetes</taxon>
        <taxon>OSLEUM clade</taxon>
        <taxon>Lecanoromycetidae</taxon>
        <taxon>Lecanorales</taxon>
        <taxon>Lecanorineae</taxon>
        <taxon>Ramalinaceae</taxon>
        <taxon>Ramalina</taxon>
    </lineage>
</organism>